<proteinExistence type="predicted"/>
<feature type="domain" description="DUF1232" evidence="5">
    <location>
        <begin position="68"/>
        <end position="104"/>
    </location>
</feature>
<dbReference type="Pfam" id="PF06803">
    <property type="entry name" value="DUF1232"/>
    <property type="match status" value="1"/>
</dbReference>
<gene>
    <name evidence="6" type="ORF">GCM10009304_14710</name>
</gene>
<name>A0A917UWM1_9PSED</name>
<evidence type="ECO:0000313" key="6">
    <source>
        <dbReference type="EMBL" id="GGJ90175.1"/>
    </source>
</evidence>
<protein>
    <recommendedName>
        <fullName evidence="5">DUF1232 domain-containing protein</fullName>
    </recommendedName>
</protein>
<dbReference type="GO" id="GO:0012505">
    <property type="term" value="C:endomembrane system"/>
    <property type="evidence" value="ECO:0007669"/>
    <property type="project" value="UniProtKB-SubCell"/>
</dbReference>
<evidence type="ECO:0000256" key="1">
    <source>
        <dbReference type="ARBA" id="ARBA00004127"/>
    </source>
</evidence>
<dbReference type="RefSeq" id="WP_188982511.1">
    <property type="nucleotide sequence ID" value="NZ_BMPO01000003.1"/>
</dbReference>
<accession>A0A917UWM1</accession>
<dbReference type="Proteomes" id="UP000635983">
    <property type="component" value="Unassembled WGS sequence"/>
</dbReference>
<dbReference type="AlphaFoldDB" id="A0A917UWM1"/>
<keyword evidence="2" id="KW-0812">Transmembrane</keyword>
<comment type="caution">
    <text evidence="6">The sequence shown here is derived from an EMBL/GenBank/DDBJ whole genome shotgun (WGS) entry which is preliminary data.</text>
</comment>
<keyword evidence="4" id="KW-0472">Membrane</keyword>
<evidence type="ECO:0000313" key="7">
    <source>
        <dbReference type="Proteomes" id="UP000635983"/>
    </source>
</evidence>
<evidence type="ECO:0000256" key="2">
    <source>
        <dbReference type="ARBA" id="ARBA00022692"/>
    </source>
</evidence>
<reference evidence="6" key="1">
    <citation type="journal article" date="2014" name="Int. J. Syst. Evol. Microbiol.">
        <title>Complete genome sequence of Corynebacterium casei LMG S-19264T (=DSM 44701T), isolated from a smear-ripened cheese.</title>
        <authorList>
            <consortium name="US DOE Joint Genome Institute (JGI-PGF)"/>
            <person name="Walter F."/>
            <person name="Albersmeier A."/>
            <person name="Kalinowski J."/>
            <person name="Ruckert C."/>
        </authorList>
    </citation>
    <scope>NUCLEOTIDE SEQUENCE</scope>
    <source>
        <strain evidence="6">JCM 30078</strain>
    </source>
</reference>
<sequence>MKTPWYLLRFVPVARTIMASGRLPLLLANVVRKGRAHGTSNIKGDLGLLAALCRAYWKGEYRAVNPKALLAIVAALAYFVSPLDLVPDWIPVLGLLDDMAVIGWVMKSWSTELDAFRRWRDQQPQATQRALDAPLEGERL</sequence>
<dbReference type="InterPro" id="IPR010652">
    <property type="entry name" value="DUF1232"/>
</dbReference>
<keyword evidence="7" id="KW-1185">Reference proteome</keyword>
<evidence type="ECO:0000259" key="5">
    <source>
        <dbReference type="Pfam" id="PF06803"/>
    </source>
</evidence>
<organism evidence="6 7">
    <name type="scientific">Pseudomonas matsuisoli</name>
    <dbReference type="NCBI Taxonomy" id="1515666"/>
    <lineage>
        <taxon>Bacteria</taxon>
        <taxon>Pseudomonadati</taxon>
        <taxon>Pseudomonadota</taxon>
        <taxon>Gammaproteobacteria</taxon>
        <taxon>Pseudomonadales</taxon>
        <taxon>Pseudomonadaceae</taxon>
        <taxon>Pseudomonas</taxon>
    </lineage>
</organism>
<evidence type="ECO:0000256" key="3">
    <source>
        <dbReference type="ARBA" id="ARBA00022989"/>
    </source>
</evidence>
<reference evidence="6" key="2">
    <citation type="submission" date="2020-09" db="EMBL/GenBank/DDBJ databases">
        <authorList>
            <person name="Sun Q."/>
            <person name="Ohkuma M."/>
        </authorList>
    </citation>
    <scope>NUCLEOTIDE SEQUENCE</scope>
    <source>
        <strain evidence="6">JCM 30078</strain>
    </source>
</reference>
<comment type="subcellular location">
    <subcellularLocation>
        <location evidence="1">Endomembrane system</location>
        <topology evidence="1">Multi-pass membrane protein</topology>
    </subcellularLocation>
</comment>
<dbReference type="EMBL" id="BMPO01000003">
    <property type="protein sequence ID" value="GGJ90175.1"/>
    <property type="molecule type" value="Genomic_DNA"/>
</dbReference>
<evidence type="ECO:0000256" key="4">
    <source>
        <dbReference type="ARBA" id="ARBA00023136"/>
    </source>
</evidence>
<keyword evidence="3" id="KW-1133">Transmembrane helix</keyword>